<proteinExistence type="inferred from homology"/>
<comment type="caution">
    <text evidence="4">The sequence shown here is derived from an EMBL/GenBank/DDBJ whole genome shotgun (WGS) entry which is preliminary data.</text>
</comment>
<comment type="function">
    <text evidence="2">Hydrolyzes RNA 2',3'-cyclic phosphodiester to an RNA 2'-phosphomonoester.</text>
</comment>
<evidence type="ECO:0000259" key="3">
    <source>
        <dbReference type="Pfam" id="PF02834"/>
    </source>
</evidence>
<organism evidence="4 5">
    <name type="scientific">candidate division TA06 bacterium</name>
    <dbReference type="NCBI Taxonomy" id="2250710"/>
    <lineage>
        <taxon>Bacteria</taxon>
        <taxon>Bacteria division TA06</taxon>
    </lineage>
</organism>
<feature type="domain" description="Phosphoesterase HXTX" evidence="3">
    <location>
        <begin position="105"/>
        <end position="181"/>
    </location>
</feature>
<evidence type="ECO:0000256" key="2">
    <source>
        <dbReference type="HAMAP-Rule" id="MF_01940"/>
    </source>
</evidence>
<dbReference type="HAMAP" id="MF_01940">
    <property type="entry name" value="RNA_CPDase"/>
    <property type="match status" value="1"/>
</dbReference>
<dbReference type="GO" id="GO:0008664">
    <property type="term" value="F:RNA 2',3'-cyclic 3'-phosphodiesterase activity"/>
    <property type="evidence" value="ECO:0007669"/>
    <property type="project" value="UniProtKB-EC"/>
</dbReference>
<accession>A0A523XH28</accession>
<dbReference type="NCBIfam" id="TIGR02258">
    <property type="entry name" value="2_5_ligase"/>
    <property type="match status" value="1"/>
</dbReference>
<feature type="domain" description="Phosphoesterase HXTX" evidence="3">
    <location>
        <begin position="16"/>
        <end position="98"/>
    </location>
</feature>
<comment type="similarity">
    <text evidence="2">Belongs to the 2H phosphoesterase superfamily. ThpR family.</text>
</comment>
<dbReference type="InterPro" id="IPR014051">
    <property type="entry name" value="Phosphoesterase_HXTX"/>
</dbReference>
<dbReference type="EMBL" id="SOIP01000480">
    <property type="protein sequence ID" value="TET78564.1"/>
    <property type="molecule type" value="Genomic_DNA"/>
</dbReference>
<feature type="short sequence motif" description="HXTX 2" evidence="2">
    <location>
        <begin position="134"/>
        <end position="137"/>
    </location>
</feature>
<dbReference type="PANTHER" id="PTHR35561:SF1">
    <property type="entry name" value="RNA 2',3'-CYCLIC PHOSPHODIESTERASE"/>
    <property type="match status" value="1"/>
</dbReference>
<evidence type="ECO:0000313" key="5">
    <source>
        <dbReference type="Proteomes" id="UP000315534"/>
    </source>
</evidence>
<dbReference type="EC" id="3.1.4.58" evidence="2"/>
<evidence type="ECO:0000313" key="4">
    <source>
        <dbReference type="EMBL" id="TET78564.1"/>
    </source>
</evidence>
<feature type="short sequence motif" description="HXTX 1" evidence="2">
    <location>
        <begin position="47"/>
        <end position="50"/>
    </location>
</feature>
<feature type="active site" description="Proton donor" evidence="2">
    <location>
        <position position="47"/>
    </location>
</feature>
<dbReference type="Gene3D" id="3.90.1140.10">
    <property type="entry name" value="Cyclic phosphodiesterase"/>
    <property type="match status" value="1"/>
</dbReference>
<feature type="active site" description="Proton acceptor" evidence="2">
    <location>
        <position position="134"/>
    </location>
</feature>
<dbReference type="SUPFAM" id="SSF55144">
    <property type="entry name" value="LigT-like"/>
    <property type="match status" value="1"/>
</dbReference>
<dbReference type="Proteomes" id="UP000315534">
    <property type="component" value="Unassembled WGS sequence"/>
</dbReference>
<keyword evidence="1 2" id="KW-0378">Hydrolase</keyword>
<gene>
    <name evidence="4" type="primary">thpR</name>
    <name evidence="4" type="ORF">E3J38_08400</name>
</gene>
<dbReference type="AlphaFoldDB" id="A0A523XH28"/>
<dbReference type="InterPro" id="IPR004175">
    <property type="entry name" value="RNA_CPDase"/>
</dbReference>
<evidence type="ECO:0000256" key="1">
    <source>
        <dbReference type="ARBA" id="ARBA00022801"/>
    </source>
</evidence>
<dbReference type="GO" id="GO:0004113">
    <property type="term" value="F:2',3'-cyclic-nucleotide 3'-phosphodiesterase activity"/>
    <property type="evidence" value="ECO:0007669"/>
    <property type="project" value="InterPro"/>
</dbReference>
<protein>
    <recommendedName>
        <fullName evidence="2">RNA 2',3'-cyclic phosphodiesterase</fullName>
        <shortName evidence="2">RNA 2',3'-CPDase</shortName>
        <ecNumber evidence="2">3.1.4.58</ecNumber>
    </recommendedName>
</protein>
<dbReference type="InterPro" id="IPR009097">
    <property type="entry name" value="Cyclic_Pdiesterase"/>
</dbReference>
<sequence>MLDCVCMVRTFIAVRVSDSVRQSLTSLIGELRNSGADVKWVAPENLHLTMKFLGNVLETRVDEMAEAVSRACEGISPFEMSLEGVGAFPSIRRPKVVWVGVIKGKDVLINLNKNIEAELEPIGFERERRRFSPHLTIGRLRREGRPGDLADRLSMEFNGGECVVESVYLMKSTLTPKGPIYEELKHATLKHN</sequence>
<dbReference type="Pfam" id="PF02834">
    <property type="entry name" value="LigT_PEase"/>
    <property type="match status" value="2"/>
</dbReference>
<name>A0A523XH28_UNCT6</name>
<dbReference type="PANTHER" id="PTHR35561">
    <property type="entry name" value="RNA 2',3'-CYCLIC PHOSPHODIESTERASE"/>
    <property type="match status" value="1"/>
</dbReference>
<comment type="catalytic activity">
    <reaction evidence="2">
        <text>a 3'-end 2',3'-cyclophospho-ribonucleotide-RNA + H2O = a 3'-end 2'-phospho-ribonucleotide-RNA + H(+)</text>
        <dbReference type="Rhea" id="RHEA:11828"/>
        <dbReference type="Rhea" id="RHEA-COMP:10464"/>
        <dbReference type="Rhea" id="RHEA-COMP:17353"/>
        <dbReference type="ChEBI" id="CHEBI:15377"/>
        <dbReference type="ChEBI" id="CHEBI:15378"/>
        <dbReference type="ChEBI" id="CHEBI:83064"/>
        <dbReference type="ChEBI" id="CHEBI:173113"/>
        <dbReference type="EC" id="3.1.4.58"/>
    </reaction>
</comment>
<reference evidence="4 5" key="1">
    <citation type="submission" date="2019-03" db="EMBL/GenBank/DDBJ databases">
        <title>Metabolic potential of uncultured bacteria and archaea associated with petroleum seepage in deep-sea sediments.</title>
        <authorList>
            <person name="Dong X."/>
            <person name="Hubert C."/>
        </authorList>
    </citation>
    <scope>NUCLEOTIDE SEQUENCE [LARGE SCALE GENOMIC DNA]</scope>
    <source>
        <strain evidence="4">E29_bin36</strain>
    </source>
</reference>